<evidence type="ECO:0000256" key="3">
    <source>
        <dbReference type="ARBA" id="ARBA00007494"/>
    </source>
</evidence>
<dbReference type="InterPro" id="IPR049560">
    <property type="entry name" value="MeTrfase_RsmB-F_NOP2_cat"/>
</dbReference>
<name>A0A831U5K9_GEOME</name>
<dbReference type="EMBL" id="DSOV01000045">
    <property type="protein sequence ID" value="HEN42828.1"/>
    <property type="molecule type" value="Genomic_DNA"/>
</dbReference>
<organism evidence="16">
    <name type="scientific">Geobacter metallireducens</name>
    <dbReference type="NCBI Taxonomy" id="28232"/>
    <lineage>
        <taxon>Bacteria</taxon>
        <taxon>Pseudomonadati</taxon>
        <taxon>Thermodesulfobacteriota</taxon>
        <taxon>Desulfuromonadia</taxon>
        <taxon>Geobacterales</taxon>
        <taxon>Geobacteraceae</taxon>
        <taxon>Geobacter</taxon>
    </lineage>
</organism>
<dbReference type="FunFam" id="3.40.50.150:FF:000257">
    <property type="entry name" value="16S rRNA methyltransferase"/>
    <property type="match status" value="1"/>
</dbReference>
<keyword evidence="7 14" id="KW-0489">Methyltransferase</keyword>
<evidence type="ECO:0000256" key="9">
    <source>
        <dbReference type="ARBA" id="ARBA00022691"/>
    </source>
</evidence>
<dbReference type="Pfam" id="PF01189">
    <property type="entry name" value="Methyltr_RsmB-F"/>
    <property type="match status" value="1"/>
</dbReference>
<dbReference type="NCBIfam" id="NF011494">
    <property type="entry name" value="PRK14902.1"/>
    <property type="match status" value="1"/>
</dbReference>
<proteinExistence type="inferred from homology"/>
<comment type="similarity">
    <text evidence="3 14">Belongs to the class I-like SAM-binding methyltransferase superfamily. RsmB/NOP family.</text>
</comment>
<evidence type="ECO:0000256" key="13">
    <source>
        <dbReference type="ARBA" id="ARBA00047283"/>
    </source>
</evidence>
<dbReference type="EC" id="2.1.1.176" evidence="4"/>
<feature type="binding site" evidence="14">
    <location>
        <position position="286"/>
    </location>
    <ligand>
        <name>S-adenosyl-L-methionine</name>
        <dbReference type="ChEBI" id="CHEBI:59789"/>
    </ligand>
</feature>
<evidence type="ECO:0000256" key="5">
    <source>
        <dbReference type="ARBA" id="ARBA00022490"/>
    </source>
</evidence>
<dbReference type="PANTHER" id="PTHR22807">
    <property type="entry name" value="NOP2 YEAST -RELATED NOL1/NOP2/FMU SUN DOMAIN-CONTAINING"/>
    <property type="match status" value="1"/>
</dbReference>
<dbReference type="GO" id="GO:0003723">
    <property type="term" value="F:RNA binding"/>
    <property type="evidence" value="ECO:0007669"/>
    <property type="project" value="UniProtKB-UniRule"/>
</dbReference>
<dbReference type="PROSITE" id="PS51686">
    <property type="entry name" value="SAM_MT_RSMB_NOP"/>
    <property type="match status" value="1"/>
</dbReference>
<accession>A0A831U5K9</accession>
<evidence type="ECO:0000256" key="6">
    <source>
        <dbReference type="ARBA" id="ARBA00022552"/>
    </source>
</evidence>
<dbReference type="InterPro" id="IPR054728">
    <property type="entry name" value="RsmB-like_ferredoxin"/>
</dbReference>
<evidence type="ECO:0000256" key="4">
    <source>
        <dbReference type="ARBA" id="ARBA00012140"/>
    </source>
</evidence>
<feature type="domain" description="SAM-dependent MTase RsmB/NOP-type" evidence="15">
    <location>
        <begin position="172"/>
        <end position="448"/>
    </location>
</feature>
<dbReference type="GO" id="GO:0008649">
    <property type="term" value="F:rRNA methyltransferase activity"/>
    <property type="evidence" value="ECO:0007669"/>
    <property type="project" value="InterPro"/>
</dbReference>
<dbReference type="PROSITE" id="PS01153">
    <property type="entry name" value="NOL1_NOP2_SUN"/>
    <property type="match status" value="1"/>
</dbReference>
<dbReference type="InterPro" id="IPR023267">
    <property type="entry name" value="RCMT"/>
</dbReference>
<dbReference type="InterPro" id="IPR018314">
    <property type="entry name" value="RsmB/NOL1/NOP2-like_CS"/>
</dbReference>
<dbReference type="InterPro" id="IPR029063">
    <property type="entry name" value="SAM-dependent_MTases_sf"/>
</dbReference>
<evidence type="ECO:0000256" key="8">
    <source>
        <dbReference type="ARBA" id="ARBA00022679"/>
    </source>
</evidence>
<sequence>MTRANPRRTALDILLRVERDRAFAEQLLDRELSRGTVAGPDRGLLTELVYGVLRRQGTLDFLVDAFAAGRGGRLERAVLVILRLGLYQLLFLDRIPASAAVNESVNLAKALAPRAAGFVNAVLRRADRERDALPWPERERDPAAYIAARHSHPRWLVERWIGQLGVQEAEELAAAMAEQAPLTIRVNTLKTTREAFLAELAAAGVAAEPTAWGPHGIRIASRTAITSLPGFAEGLFAVQDESSQLAAFFLDPQPGERVLDVCAAPGGKATYLAQLMENRGEVVAGDISAKKLRLVTEAAGRLGIGIIRTVAGDAAKPGFGADGPPFDRILLDAPCSGLGVIRRNPEGKWWKTPEDVARLAVTQGNILAAAAPRLRPGGVLLYSTCSTMEAENEAIIDDFLSRHGDFVLEDLNALGPAFSGLFTGRGDFRSWPHRHGMDGFFAARLKKSA</sequence>
<dbReference type="GO" id="GO:0005737">
    <property type="term" value="C:cytoplasm"/>
    <property type="evidence" value="ECO:0007669"/>
    <property type="project" value="UniProtKB-SubCell"/>
</dbReference>
<feature type="binding site" evidence="14">
    <location>
        <begin position="262"/>
        <end position="268"/>
    </location>
    <ligand>
        <name>S-adenosyl-L-methionine</name>
        <dbReference type="ChEBI" id="CHEBI:59789"/>
    </ligand>
</feature>
<dbReference type="InterPro" id="IPR001678">
    <property type="entry name" value="MeTrfase_RsmB-F_NOP2_dom"/>
</dbReference>
<dbReference type="InterPro" id="IPR006027">
    <property type="entry name" value="NusB_RsmB_TIM44"/>
</dbReference>
<dbReference type="SUPFAM" id="SSF48013">
    <property type="entry name" value="NusB-like"/>
    <property type="match status" value="1"/>
</dbReference>
<dbReference type="Gene3D" id="1.10.940.10">
    <property type="entry name" value="NusB-like"/>
    <property type="match status" value="1"/>
</dbReference>
<dbReference type="InterPro" id="IPR035926">
    <property type="entry name" value="NusB-like_sf"/>
</dbReference>
<dbReference type="SUPFAM" id="SSF53335">
    <property type="entry name" value="S-adenosyl-L-methionine-dependent methyltransferases"/>
    <property type="match status" value="1"/>
</dbReference>
<reference evidence="16" key="1">
    <citation type="journal article" date="2020" name="mSystems">
        <title>Genome- and Community-Level Interaction Insights into Carbon Utilization and Element Cycling Functions of Hydrothermarchaeota in Hydrothermal Sediment.</title>
        <authorList>
            <person name="Zhou Z."/>
            <person name="Liu Y."/>
            <person name="Xu W."/>
            <person name="Pan J."/>
            <person name="Luo Z.H."/>
            <person name="Li M."/>
        </authorList>
    </citation>
    <scope>NUCLEOTIDE SEQUENCE [LARGE SCALE GENOMIC DNA]</scope>
    <source>
        <strain evidence="16">SpSt-349</strain>
    </source>
</reference>
<evidence type="ECO:0000313" key="16">
    <source>
        <dbReference type="EMBL" id="HEN42828.1"/>
    </source>
</evidence>
<keyword evidence="8 14" id="KW-0808">Transferase</keyword>
<protein>
    <recommendedName>
        <fullName evidence="4">16S rRNA (cytosine(967)-C(5))-methyltransferase</fullName>
        <ecNumber evidence="4">2.1.1.176</ecNumber>
    </recommendedName>
    <alternativeName>
        <fullName evidence="11">16S rRNA m5C967 methyltransferase</fullName>
    </alternativeName>
    <alternativeName>
        <fullName evidence="12">rRNA (cytosine-C(5)-)-methyltransferase RsmB</fullName>
    </alternativeName>
</protein>
<dbReference type="CDD" id="cd02440">
    <property type="entry name" value="AdoMet_MTases"/>
    <property type="match status" value="1"/>
</dbReference>
<evidence type="ECO:0000256" key="14">
    <source>
        <dbReference type="PROSITE-ProRule" id="PRU01023"/>
    </source>
</evidence>
<comment type="subcellular location">
    <subcellularLocation>
        <location evidence="2">Cytoplasm</location>
    </subcellularLocation>
</comment>
<keyword evidence="6" id="KW-0698">rRNA processing</keyword>
<comment type="function">
    <text evidence="1">Specifically methylates the cytosine at position 967 (m5C967) of 16S rRNA.</text>
</comment>
<evidence type="ECO:0000256" key="7">
    <source>
        <dbReference type="ARBA" id="ARBA00022603"/>
    </source>
</evidence>
<evidence type="ECO:0000256" key="10">
    <source>
        <dbReference type="ARBA" id="ARBA00022884"/>
    </source>
</evidence>
<feature type="active site" description="Nucleophile" evidence="14">
    <location>
        <position position="385"/>
    </location>
</feature>
<dbReference type="Gene3D" id="3.30.70.1170">
    <property type="entry name" value="Sun protein, domain 3"/>
    <property type="match status" value="1"/>
</dbReference>
<dbReference type="Gene3D" id="3.40.50.150">
    <property type="entry name" value="Vaccinia Virus protein VP39"/>
    <property type="match status" value="1"/>
</dbReference>
<feature type="binding site" evidence="14">
    <location>
        <position position="332"/>
    </location>
    <ligand>
        <name>S-adenosyl-L-methionine</name>
        <dbReference type="ChEBI" id="CHEBI:59789"/>
    </ligand>
</feature>
<dbReference type="NCBIfam" id="TIGR00563">
    <property type="entry name" value="rsmB"/>
    <property type="match status" value="1"/>
</dbReference>
<comment type="catalytic activity">
    <reaction evidence="13">
        <text>cytidine(967) in 16S rRNA + S-adenosyl-L-methionine = 5-methylcytidine(967) in 16S rRNA + S-adenosyl-L-homocysteine + H(+)</text>
        <dbReference type="Rhea" id="RHEA:42748"/>
        <dbReference type="Rhea" id="RHEA-COMP:10219"/>
        <dbReference type="Rhea" id="RHEA-COMP:10220"/>
        <dbReference type="ChEBI" id="CHEBI:15378"/>
        <dbReference type="ChEBI" id="CHEBI:57856"/>
        <dbReference type="ChEBI" id="CHEBI:59789"/>
        <dbReference type="ChEBI" id="CHEBI:74483"/>
        <dbReference type="ChEBI" id="CHEBI:82748"/>
        <dbReference type="EC" id="2.1.1.176"/>
    </reaction>
</comment>
<comment type="caution">
    <text evidence="16">The sequence shown here is derived from an EMBL/GenBank/DDBJ whole genome shotgun (WGS) entry which is preliminary data.</text>
</comment>
<evidence type="ECO:0000256" key="1">
    <source>
        <dbReference type="ARBA" id="ARBA00002724"/>
    </source>
</evidence>
<dbReference type="GO" id="GO:0006355">
    <property type="term" value="P:regulation of DNA-templated transcription"/>
    <property type="evidence" value="ECO:0007669"/>
    <property type="project" value="InterPro"/>
</dbReference>
<evidence type="ECO:0000256" key="12">
    <source>
        <dbReference type="ARBA" id="ARBA00031088"/>
    </source>
</evidence>
<dbReference type="AlphaFoldDB" id="A0A831U5K9"/>
<dbReference type="Pfam" id="PF01029">
    <property type="entry name" value="NusB"/>
    <property type="match status" value="1"/>
</dbReference>
<keyword evidence="9 14" id="KW-0949">S-adenosyl-L-methionine</keyword>
<dbReference type="PRINTS" id="PR02008">
    <property type="entry name" value="RCMTFAMILY"/>
</dbReference>
<dbReference type="Pfam" id="PF22458">
    <property type="entry name" value="RsmF-B_ferredox"/>
    <property type="match status" value="1"/>
</dbReference>
<feature type="binding site" evidence="14">
    <location>
        <position position="313"/>
    </location>
    <ligand>
        <name>S-adenosyl-L-methionine</name>
        <dbReference type="ChEBI" id="CHEBI:59789"/>
    </ligand>
</feature>
<keyword evidence="10 14" id="KW-0694">RNA-binding</keyword>
<evidence type="ECO:0000259" key="15">
    <source>
        <dbReference type="PROSITE" id="PS51686"/>
    </source>
</evidence>
<dbReference type="PANTHER" id="PTHR22807:SF61">
    <property type="entry name" value="NOL1_NOP2_SUN FAMILY PROTEIN _ ANTITERMINATION NUSB DOMAIN-CONTAINING PROTEIN"/>
    <property type="match status" value="1"/>
</dbReference>
<gene>
    <name evidence="16" type="primary">rsmB</name>
    <name evidence="16" type="ORF">ENQ87_10735</name>
</gene>
<keyword evidence="5" id="KW-0963">Cytoplasm</keyword>
<evidence type="ECO:0000256" key="2">
    <source>
        <dbReference type="ARBA" id="ARBA00004496"/>
    </source>
</evidence>
<dbReference type="InterPro" id="IPR004573">
    <property type="entry name" value="rRNA_ssu_MeTfrase_B"/>
</dbReference>
<evidence type="ECO:0000256" key="11">
    <source>
        <dbReference type="ARBA" id="ARBA00030399"/>
    </source>
</evidence>